<organism evidence="2">
    <name type="scientific">Myoviridae sp. ct9Ns12</name>
    <dbReference type="NCBI Taxonomy" id="2826626"/>
    <lineage>
        <taxon>Viruses</taxon>
        <taxon>Duplodnaviria</taxon>
        <taxon>Heunggongvirae</taxon>
        <taxon>Uroviricota</taxon>
        <taxon>Caudoviricetes</taxon>
    </lineage>
</organism>
<feature type="transmembrane region" description="Helical" evidence="1">
    <location>
        <begin position="7"/>
        <end position="26"/>
    </location>
</feature>
<reference evidence="2" key="1">
    <citation type="journal article" date="2021" name="Proc. Natl. Acad. Sci. U.S.A.">
        <title>A Catalog of Tens of Thousands of Viruses from Human Metagenomes Reveals Hidden Associations with Chronic Diseases.</title>
        <authorList>
            <person name="Tisza M.J."/>
            <person name="Buck C.B."/>
        </authorList>
    </citation>
    <scope>NUCLEOTIDE SEQUENCE</scope>
    <source>
        <strain evidence="2">Ct9Ns12</strain>
    </source>
</reference>
<accession>A0A8S5MHB9</accession>
<proteinExistence type="predicted"/>
<dbReference type="EMBL" id="BK014906">
    <property type="protein sequence ID" value="DAD81729.1"/>
    <property type="molecule type" value="Genomic_DNA"/>
</dbReference>
<evidence type="ECO:0000256" key="1">
    <source>
        <dbReference type="SAM" id="Phobius"/>
    </source>
</evidence>
<evidence type="ECO:0000313" key="2">
    <source>
        <dbReference type="EMBL" id="DAD81729.1"/>
    </source>
</evidence>
<sequence>MTFIVSIFPYCFFYCLFHFFLFYPNFERSTS</sequence>
<name>A0A8S5MHB9_9CAUD</name>
<keyword evidence="1" id="KW-0812">Transmembrane</keyword>
<keyword evidence="1" id="KW-1133">Transmembrane helix</keyword>
<keyword evidence="1" id="KW-0472">Membrane</keyword>
<protein>
    <submittedName>
        <fullName evidence="2">Uncharacterized protein</fullName>
    </submittedName>
</protein>